<dbReference type="RefSeq" id="WP_114299959.1">
    <property type="nucleotide sequence ID" value="NZ_QPJT01000037.1"/>
</dbReference>
<dbReference type="SUPFAM" id="SSF51735">
    <property type="entry name" value="NAD(P)-binding Rossmann-fold domains"/>
    <property type="match status" value="1"/>
</dbReference>
<dbReference type="EMBL" id="QPJT01000037">
    <property type="protein sequence ID" value="RCX09293.1"/>
    <property type="molecule type" value="Genomic_DNA"/>
</dbReference>
<reference evidence="4 5" key="1">
    <citation type="submission" date="2018-07" db="EMBL/GenBank/DDBJ databases">
        <title>Genomic Encyclopedia of Type Strains, Phase IV (KMG-IV): sequencing the most valuable type-strain genomes for metagenomic binning, comparative biology and taxonomic classification.</title>
        <authorList>
            <person name="Goeker M."/>
        </authorList>
    </citation>
    <scope>NUCLEOTIDE SEQUENCE [LARGE SCALE GENOMIC DNA]</scope>
    <source>
        <strain evidence="4 5">DSM 27016</strain>
    </source>
</reference>
<keyword evidence="3" id="KW-0443">Lipid metabolism</keyword>
<evidence type="ECO:0000256" key="1">
    <source>
        <dbReference type="ARBA" id="ARBA00006484"/>
    </source>
</evidence>
<proteinExistence type="inferred from homology"/>
<dbReference type="Proteomes" id="UP000253034">
    <property type="component" value="Unassembled WGS sequence"/>
</dbReference>
<evidence type="ECO:0000256" key="2">
    <source>
        <dbReference type="ARBA" id="ARBA00023002"/>
    </source>
</evidence>
<dbReference type="GO" id="GO:0016491">
    <property type="term" value="F:oxidoreductase activity"/>
    <property type="evidence" value="ECO:0007669"/>
    <property type="project" value="UniProtKB-KW"/>
</dbReference>
<protein>
    <submittedName>
        <fullName evidence="4">3-oxoacyl-[acyl-carrier protein] reductase</fullName>
    </submittedName>
</protein>
<evidence type="ECO:0000313" key="4">
    <source>
        <dbReference type="EMBL" id="RCX09293.1"/>
    </source>
</evidence>
<keyword evidence="2" id="KW-0560">Oxidoreductase</keyword>
<dbReference type="AlphaFoldDB" id="A0A369AJM8"/>
<comment type="similarity">
    <text evidence="1">Belongs to the short-chain dehydrogenases/reductases (SDR) family.</text>
</comment>
<dbReference type="GO" id="GO:0032787">
    <property type="term" value="P:monocarboxylic acid metabolic process"/>
    <property type="evidence" value="ECO:0007669"/>
    <property type="project" value="UniProtKB-ARBA"/>
</dbReference>
<dbReference type="FunFam" id="3.40.50.720:FF:000173">
    <property type="entry name" value="3-oxoacyl-[acyl-carrier protein] reductase"/>
    <property type="match status" value="1"/>
</dbReference>
<organism evidence="4 5">
    <name type="scientific">Anaerobacterium chartisolvens</name>
    <dbReference type="NCBI Taxonomy" id="1297424"/>
    <lineage>
        <taxon>Bacteria</taxon>
        <taxon>Bacillati</taxon>
        <taxon>Bacillota</taxon>
        <taxon>Clostridia</taxon>
        <taxon>Eubacteriales</taxon>
        <taxon>Oscillospiraceae</taxon>
        <taxon>Anaerobacterium</taxon>
    </lineage>
</organism>
<dbReference type="InterPro" id="IPR002347">
    <property type="entry name" value="SDR_fam"/>
</dbReference>
<accession>A0A369AJM8</accession>
<dbReference type="Gene3D" id="3.40.50.720">
    <property type="entry name" value="NAD(P)-binding Rossmann-like Domain"/>
    <property type="match status" value="1"/>
</dbReference>
<dbReference type="GO" id="GO:0008202">
    <property type="term" value="P:steroid metabolic process"/>
    <property type="evidence" value="ECO:0007669"/>
    <property type="project" value="UniProtKB-KW"/>
</dbReference>
<sequence>MKKTVLITGASRGIGRATAELFAYRGCNVLINYNSSHSDAAELVSVLKGNGFEAELFKADVSARGQVDRMLEYCAERFGGIDILVNNAAISDSRLFTEITQSEWDRMLDINLKGVFNCTQSALKYMLPQKRGVIINVASMWGETGGACEVHYSASKAGIIGFTKALAKELGPSGIRVNCISPGVIQTDMLKEYDRDSLEELKSSAPLMRLGTAGDVASGIFYLSSDEADFITGQVLGINGGMVI</sequence>
<name>A0A369AJM8_9FIRM</name>
<dbReference type="PANTHER" id="PTHR42879:SF2">
    <property type="entry name" value="3-OXOACYL-[ACYL-CARRIER-PROTEIN] REDUCTASE FABG"/>
    <property type="match status" value="1"/>
</dbReference>
<evidence type="ECO:0000313" key="5">
    <source>
        <dbReference type="Proteomes" id="UP000253034"/>
    </source>
</evidence>
<evidence type="ECO:0000256" key="3">
    <source>
        <dbReference type="ARBA" id="ARBA00023221"/>
    </source>
</evidence>
<dbReference type="InterPro" id="IPR036291">
    <property type="entry name" value="NAD(P)-bd_dom_sf"/>
</dbReference>
<dbReference type="Pfam" id="PF13561">
    <property type="entry name" value="adh_short_C2"/>
    <property type="match status" value="1"/>
</dbReference>
<dbReference type="NCBIfam" id="NF005559">
    <property type="entry name" value="PRK07231.1"/>
    <property type="match status" value="1"/>
</dbReference>
<comment type="caution">
    <text evidence="4">The sequence shown here is derived from an EMBL/GenBank/DDBJ whole genome shotgun (WGS) entry which is preliminary data.</text>
</comment>
<dbReference type="NCBIfam" id="NF009466">
    <property type="entry name" value="PRK12826.1-2"/>
    <property type="match status" value="1"/>
</dbReference>
<gene>
    <name evidence="4" type="ORF">DFR58_1377</name>
</gene>
<dbReference type="PROSITE" id="PS00061">
    <property type="entry name" value="ADH_SHORT"/>
    <property type="match status" value="1"/>
</dbReference>
<dbReference type="NCBIfam" id="NF047420">
    <property type="entry name" value="EF_P_mod_YmfI"/>
    <property type="match status" value="1"/>
</dbReference>
<dbReference type="InterPro" id="IPR050259">
    <property type="entry name" value="SDR"/>
</dbReference>
<dbReference type="InterPro" id="IPR020904">
    <property type="entry name" value="Sc_DH/Rdtase_CS"/>
</dbReference>
<dbReference type="PRINTS" id="PR00081">
    <property type="entry name" value="GDHRDH"/>
</dbReference>
<dbReference type="PANTHER" id="PTHR42879">
    <property type="entry name" value="3-OXOACYL-(ACYL-CARRIER-PROTEIN) REDUCTASE"/>
    <property type="match status" value="1"/>
</dbReference>
<keyword evidence="5" id="KW-1185">Reference proteome</keyword>
<keyword evidence="3" id="KW-0753">Steroid metabolism</keyword>
<dbReference type="OrthoDB" id="9803333at2"/>
<dbReference type="PRINTS" id="PR00080">
    <property type="entry name" value="SDRFAMILY"/>
</dbReference>